<evidence type="ECO:0000256" key="4">
    <source>
        <dbReference type="ARBA" id="ARBA00022827"/>
    </source>
</evidence>
<evidence type="ECO:0000259" key="11">
    <source>
        <dbReference type="Pfam" id="PF22924"/>
    </source>
</evidence>
<dbReference type="SUPFAM" id="SSF47203">
    <property type="entry name" value="Acyl-CoA dehydrogenase C-terminal domain-like"/>
    <property type="match status" value="2"/>
</dbReference>
<dbReference type="GO" id="GO:0033540">
    <property type="term" value="P:fatty acid beta-oxidation using acyl-CoA oxidase"/>
    <property type="evidence" value="ECO:0007669"/>
    <property type="project" value="TreeGrafter"/>
</dbReference>
<feature type="active site" description="Proton acceptor" evidence="7">
    <location>
        <position position="417"/>
    </location>
</feature>
<evidence type="ECO:0000256" key="8">
    <source>
        <dbReference type="PIRSR" id="PIRSR000168-2"/>
    </source>
</evidence>
<dbReference type="Gene3D" id="1.20.140.10">
    <property type="entry name" value="Butyryl-CoA Dehydrogenase, subunit A, domain 3"/>
    <property type="match status" value="2"/>
</dbReference>
<keyword evidence="4 6" id="KW-0274">FAD</keyword>
<dbReference type="GO" id="GO:0003997">
    <property type="term" value="F:acyl-CoA oxidase activity"/>
    <property type="evidence" value="ECO:0007669"/>
    <property type="project" value="InterPro"/>
</dbReference>
<dbReference type="OrthoDB" id="538336at2759"/>
<keyword evidence="3 6" id="KW-0285">Flavoprotein</keyword>
<dbReference type="Proteomes" id="UP000054937">
    <property type="component" value="Unassembled WGS sequence"/>
</dbReference>
<dbReference type="InterPro" id="IPR036250">
    <property type="entry name" value="AcylCo_DH-like_C"/>
</dbReference>
<evidence type="ECO:0000256" key="6">
    <source>
        <dbReference type="PIRNR" id="PIRNR000168"/>
    </source>
</evidence>
<dbReference type="FunFam" id="2.40.110.10:FF:000005">
    <property type="entry name" value="Acyl-coenzyme A oxidase"/>
    <property type="match status" value="1"/>
</dbReference>
<dbReference type="InParanoid" id="A0A0V0QF26"/>
<dbReference type="Pfam" id="PF22924">
    <property type="entry name" value="ACOX_C_alpha1"/>
    <property type="match status" value="1"/>
</dbReference>
<organism evidence="12 13">
    <name type="scientific">Pseudocohnilembus persalinus</name>
    <name type="common">Ciliate</name>
    <dbReference type="NCBI Taxonomy" id="266149"/>
    <lineage>
        <taxon>Eukaryota</taxon>
        <taxon>Sar</taxon>
        <taxon>Alveolata</taxon>
        <taxon>Ciliophora</taxon>
        <taxon>Intramacronucleata</taxon>
        <taxon>Oligohymenophorea</taxon>
        <taxon>Scuticociliatia</taxon>
        <taxon>Philasterida</taxon>
        <taxon>Pseudocohnilembidae</taxon>
        <taxon>Pseudocohnilembus</taxon>
    </lineage>
</organism>
<sequence length="619" mass="69869">MQVQKNQQKFEYSGLGDFMDESCLELRKKWKDFSKQEIFRPRFNLSLREEKELALEQLKVVAAQKVFSVKDFKSDPLKVFANHEMAGYISGSLATKMTVQLNLFGGTVFTLGTERHLAVAEGVDNLSTIGCFALTELGYGNNAVQMETTSHYNAKDQTFTINSPSVLSQKYWITNGAYHCNYAIVFAQLIMPGEKKMGVHAFLIRVRNEDGSICKGVFIEDMGAKFGLNGVDNGRLKFTNVVAPRESLLNRYSDVTPQGEFKSSINNLRQRFLSVADRLLSGRICIASMIGQAAKLCLLVGIRYGNQRMAVGTSGKSDTPISEFGLFQNQIYPLLAKTMILNVGMNTIKRKYAQELVEKDKVSKFVVILCCSIKPLVTWNARDVATTVVERVGGQGYLACNRVSEVLPFAHSGITAEGDNGVLMQKTAKELLDLIQNGEYKTPKPVGKKENYDFSNYTSYLDLLRVKESVLIKELIDITMKKMEKGSSIYQIWMRENNDLVQGVARIFGERQVVEYAIENIEKAVQNLKPVFNIYLNMYLNKIVFDDLGWFIYNELISTEQAKSISQYKKEFIQDVHKIALDTVNNFGIPEHLITAPIAQNYEKFNDGENNGEVYRPKL</sequence>
<dbReference type="EMBL" id="LDAU01000181">
    <property type="protein sequence ID" value="KRX00807.1"/>
    <property type="molecule type" value="Genomic_DNA"/>
</dbReference>
<evidence type="ECO:0000313" key="12">
    <source>
        <dbReference type="EMBL" id="KRX00807.1"/>
    </source>
</evidence>
<feature type="domain" description="Acyl-CoA oxidase C-terminal" evidence="9">
    <location>
        <begin position="459"/>
        <end position="600"/>
    </location>
</feature>
<reference evidence="12 13" key="1">
    <citation type="journal article" date="2015" name="Sci. Rep.">
        <title>Genome of the facultative scuticociliatosis pathogen Pseudocohnilembus persalinus provides insight into its virulence through horizontal gene transfer.</title>
        <authorList>
            <person name="Xiong J."/>
            <person name="Wang G."/>
            <person name="Cheng J."/>
            <person name="Tian M."/>
            <person name="Pan X."/>
            <person name="Warren A."/>
            <person name="Jiang C."/>
            <person name="Yuan D."/>
            <person name="Miao W."/>
        </authorList>
    </citation>
    <scope>NUCLEOTIDE SEQUENCE [LARGE SCALE GENOMIC DNA]</scope>
    <source>
        <strain evidence="12">36N120E</strain>
    </source>
</reference>
<dbReference type="PANTHER" id="PTHR10909:SF382">
    <property type="entry name" value="ACYL-COENZYME A OXIDASE"/>
    <property type="match status" value="1"/>
</dbReference>
<evidence type="ECO:0000256" key="1">
    <source>
        <dbReference type="ARBA" id="ARBA00001974"/>
    </source>
</evidence>
<dbReference type="PANTHER" id="PTHR10909">
    <property type="entry name" value="ELECTRON TRANSPORT OXIDOREDUCTASE"/>
    <property type="match status" value="1"/>
</dbReference>
<evidence type="ECO:0000313" key="13">
    <source>
        <dbReference type="Proteomes" id="UP000054937"/>
    </source>
</evidence>
<dbReference type="AlphaFoldDB" id="A0A0V0QF26"/>
<evidence type="ECO:0000259" key="10">
    <source>
        <dbReference type="Pfam" id="PF02770"/>
    </source>
</evidence>
<feature type="binding site" evidence="8">
    <location>
        <position position="135"/>
    </location>
    <ligand>
        <name>FAD</name>
        <dbReference type="ChEBI" id="CHEBI:57692"/>
    </ligand>
</feature>
<dbReference type="OMA" id="GYLLDWI"/>
<dbReference type="GO" id="GO:0005777">
    <property type="term" value="C:peroxisome"/>
    <property type="evidence" value="ECO:0007669"/>
    <property type="project" value="InterPro"/>
</dbReference>
<dbReference type="InterPro" id="IPR009100">
    <property type="entry name" value="AcylCoA_DH/oxidase_NM_dom_sf"/>
</dbReference>
<evidence type="ECO:0000256" key="2">
    <source>
        <dbReference type="ARBA" id="ARBA00006288"/>
    </source>
</evidence>
<evidence type="ECO:0000256" key="3">
    <source>
        <dbReference type="ARBA" id="ARBA00022630"/>
    </source>
</evidence>
<name>A0A0V0QF26_PSEPJ</name>
<feature type="domain" description="Acyl-CoA oxidase C-alpha1" evidence="11">
    <location>
        <begin position="279"/>
        <end position="432"/>
    </location>
</feature>
<proteinExistence type="inferred from homology"/>
<dbReference type="Gene3D" id="2.40.110.10">
    <property type="entry name" value="Butyryl-CoA Dehydrogenase, subunit A, domain 2"/>
    <property type="match status" value="1"/>
</dbReference>
<accession>A0A0V0QF26</accession>
<dbReference type="SUPFAM" id="SSF56645">
    <property type="entry name" value="Acyl-CoA dehydrogenase NM domain-like"/>
    <property type="match status" value="1"/>
</dbReference>
<dbReference type="Pfam" id="PF01756">
    <property type="entry name" value="ACOX"/>
    <property type="match status" value="1"/>
</dbReference>
<keyword evidence="5" id="KW-0560">Oxidoreductase</keyword>
<comment type="cofactor">
    <cofactor evidence="1">
        <name>FAD</name>
        <dbReference type="ChEBI" id="CHEBI:57692"/>
    </cofactor>
</comment>
<dbReference type="Pfam" id="PF02770">
    <property type="entry name" value="Acyl-CoA_dh_M"/>
    <property type="match status" value="1"/>
</dbReference>
<feature type="domain" description="Acyl-CoA oxidase/dehydrogenase middle" evidence="10">
    <location>
        <begin position="131"/>
        <end position="241"/>
    </location>
</feature>
<evidence type="ECO:0000256" key="7">
    <source>
        <dbReference type="PIRSR" id="PIRSR000168-1"/>
    </source>
</evidence>
<comment type="similarity">
    <text evidence="2 6">Belongs to the acyl-CoA oxidase family.</text>
</comment>
<dbReference type="InterPro" id="IPR002655">
    <property type="entry name" value="Acyl-CoA_oxidase_C"/>
</dbReference>
<dbReference type="GO" id="GO:0055088">
    <property type="term" value="P:lipid homeostasis"/>
    <property type="evidence" value="ECO:0007669"/>
    <property type="project" value="TreeGrafter"/>
</dbReference>
<dbReference type="PIRSF" id="PIRSF000168">
    <property type="entry name" value="Acyl-CoA_oxidase"/>
    <property type="match status" value="1"/>
</dbReference>
<dbReference type="InterPro" id="IPR046373">
    <property type="entry name" value="Acyl-CoA_Oxase/DH_mid-dom_sf"/>
</dbReference>
<dbReference type="InterPro" id="IPR012258">
    <property type="entry name" value="Acyl-CoA_oxidase"/>
</dbReference>
<evidence type="ECO:0000256" key="5">
    <source>
        <dbReference type="ARBA" id="ARBA00023002"/>
    </source>
</evidence>
<protein>
    <recommendedName>
        <fullName evidence="6">Acyl-coenzyme A oxidase</fullName>
    </recommendedName>
</protein>
<dbReference type="InterPro" id="IPR006091">
    <property type="entry name" value="Acyl-CoA_Oxase/DH_mid-dom"/>
</dbReference>
<dbReference type="GO" id="GO:0071949">
    <property type="term" value="F:FAD binding"/>
    <property type="evidence" value="ECO:0007669"/>
    <property type="project" value="InterPro"/>
</dbReference>
<gene>
    <name evidence="12" type="ORF">PPERSA_01986</name>
</gene>
<dbReference type="InterPro" id="IPR055060">
    <property type="entry name" value="ACOX_C_alpha1"/>
</dbReference>
<comment type="caution">
    <text evidence="12">The sequence shown here is derived from an EMBL/GenBank/DDBJ whole genome shotgun (WGS) entry which is preliminary data.</text>
</comment>
<keyword evidence="13" id="KW-1185">Reference proteome</keyword>
<evidence type="ECO:0000259" key="9">
    <source>
        <dbReference type="Pfam" id="PF01756"/>
    </source>
</evidence>
<dbReference type="GO" id="GO:0005504">
    <property type="term" value="F:fatty acid binding"/>
    <property type="evidence" value="ECO:0007669"/>
    <property type="project" value="TreeGrafter"/>
</dbReference>